<dbReference type="InterPro" id="IPR019845">
    <property type="entry name" value="Squalene/phytoene_synthase_CS"/>
</dbReference>
<dbReference type="EMBL" id="LANA01000001">
    <property type="protein sequence ID" value="NMN67521.1"/>
    <property type="molecule type" value="Genomic_DNA"/>
</dbReference>
<evidence type="ECO:0000313" key="3">
    <source>
        <dbReference type="Proteomes" id="UP001166004"/>
    </source>
</evidence>
<proteinExistence type="predicted"/>
<comment type="caution">
    <text evidence="2">The sequence shown here is derived from an EMBL/GenBank/DDBJ whole genome shotgun (WGS) entry which is preliminary data.</text>
</comment>
<organism evidence="2 3">
    <name type="scientific">Pelagibacter ubique</name>
    <dbReference type="NCBI Taxonomy" id="198252"/>
    <lineage>
        <taxon>Bacteria</taxon>
        <taxon>Pseudomonadati</taxon>
        <taxon>Pseudomonadota</taxon>
        <taxon>Alphaproteobacteria</taxon>
        <taxon>Candidatus Pelagibacterales</taxon>
        <taxon>Candidatus Pelagibacteraceae</taxon>
        <taxon>Candidatus Pelagibacter</taxon>
    </lineage>
</organism>
<evidence type="ECO:0000313" key="2">
    <source>
        <dbReference type="EMBL" id="NMN67521.1"/>
    </source>
</evidence>
<dbReference type="SFLD" id="SFLDS00005">
    <property type="entry name" value="Isoprenoid_Synthase_Type_I"/>
    <property type="match status" value="1"/>
</dbReference>
<dbReference type="Proteomes" id="UP001166004">
    <property type="component" value="Unassembled WGS sequence"/>
</dbReference>
<name>A0ABX1T3Q8_PELUQ</name>
<accession>A0ABX1T3Q8</accession>
<reference evidence="2 3" key="1">
    <citation type="submission" date="2019-07" db="EMBL/GenBank/DDBJ databases">
        <title>SAR11 Genome Evolution.</title>
        <authorList>
            <person name="Giovannoni S."/>
        </authorList>
    </citation>
    <scope>NUCLEOTIDE SEQUENCE [LARGE SCALE GENOMIC DNA]</scope>
    <source>
        <strain evidence="2 3">HTCC9565</strain>
    </source>
</reference>
<dbReference type="Pfam" id="PF00494">
    <property type="entry name" value="SQS_PSY"/>
    <property type="match status" value="1"/>
</dbReference>
<gene>
    <name evidence="2" type="ORF">VP91_00006640</name>
</gene>
<dbReference type="Gene3D" id="1.10.600.10">
    <property type="entry name" value="Farnesyl Diphosphate Synthase"/>
    <property type="match status" value="1"/>
</dbReference>
<dbReference type="SUPFAM" id="SSF48576">
    <property type="entry name" value="Terpenoid synthases"/>
    <property type="match status" value="1"/>
</dbReference>
<protein>
    <submittedName>
        <fullName evidence="2">Phytoene synthase</fullName>
    </submittedName>
</protein>
<dbReference type="RefSeq" id="WP_169036013.1">
    <property type="nucleotide sequence ID" value="NZ_LANA01000001.1"/>
</dbReference>
<dbReference type="PROSITE" id="PS01044">
    <property type="entry name" value="SQUALEN_PHYTOEN_SYN_1"/>
    <property type="match status" value="1"/>
</dbReference>
<evidence type="ECO:0000256" key="1">
    <source>
        <dbReference type="ARBA" id="ARBA00022679"/>
    </source>
</evidence>
<dbReference type="InterPro" id="IPR002060">
    <property type="entry name" value="Squ/phyt_synthse"/>
</dbReference>
<dbReference type="PANTHER" id="PTHR31480">
    <property type="entry name" value="BIFUNCTIONAL LYCOPENE CYCLASE/PHYTOENE SYNTHASE"/>
    <property type="match status" value="1"/>
</dbReference>
<keyword evidence="3" id="KW-1185">Reference proteome</keyword>
<keyword evidence="1" id="KW-0808">Transferase</keyword>
<dbReference type="InterPro" id="IPR008949">
    <property type="entry name" value="Isoprenoid_synthase_dom_sf"/>
</dbReference>
<sequence>MSNKNYLSIYAKSFNWAGSFLPKKTYQKCSSLYDFCRTVDNIADDDGELEIKKKNLLVFKNDFLNKNYNNIIIKNMWDLMDHHLIRIKVVEDLFDGVESDLNKKVQLNNKKDLLIYSYRVAGTVGLMMAKILNVKDQNSIKAAIDLGIAMQLTNISRDVVEDSNVNRFYIKNDFETISNTLALADLFYKSSFVAIKEIPFKFRFAILVARRVYKKIGDKILRTKNIENYNKAGKIYVNNITKIYQTILSIFDLITLLLTKQNSKFMNNEHFLISEEIDLNERI</sequence>
<dbReference type="SFLD" id="SFLDG01018">
    <property type="entry name" value="Squalene/Phytoene_Synthase_Lik"/>
    <property type="match status" value="1"/>
</dbReference>